<dbReference type="PROSITE" id="PS00101">
    <property type="entry name" value="HEXAPEP_TRANSFERASES"/>
    <property type="match status" value="1"/>
</dbReference>
<evidence type="ECO:0000256" key="3">
    <source>
        <dbReference type="ARBA" id="ARBA00023315"/>
    </source>
</evidence>
<dbReference type="Proteomes" id="UP000190044">
    <property type="component" value="Unassembled WGS sequence"/>
</dbReference>
<evidence type="ECO:0000313" key="5">
    <source>
        <dbReference type="Proteomes" id="UP000190044"/>
    </source>
</evidence>
<dbReference type="InterPro" id="IPR018357">
    <property type="entry name" value="Hexapep_transf_CS"/>
</dbReference>
<keyword evidence="1 4" id="KW-0808">Transferase</keyword>
<dbReference type="AlphaFoldDB" id="A0A1T5F627"/>
<dbReference type="InterPro" id="IPR011004">
    <property type="entry name" value="Trimer_LpxA-like_sf"/>
</dbReference>
<dbReference type="GO" id="GO:0005737">
    <property type="term" value="C:cytoplasm"/>
    <property type="evidence" value="ECO:0007669"/>
    <property type="project" value="InterPro"/>
</dbReference>
<evidence type="ECO:0000256" key="1">
    <source>
        <dbReference type="ARBA" id="ARBA00022679"/>
    </source>
</evidence>
<keyword evidence="5" id="KW-1185">Reference proteome</keyword>
<dbReference type="PIRSF" id="PIRSF000441">
    <property type="entry name" value="CysE"/>
    <property type="match status" value="1"/>
</dbReference>
<proteinExistence type="predicted"/>
<dbReference type="InterPro" id="IPR001451">
    <property type="entry name" value="Hexapep"/>
</dbReference>
<organism evidence="4 5">
    <name type="scientific">Sphingopyxis flava</name>
    <dbReference type="NCBI Taxonomy" id="1507287"/>
    <lineage>
        <taxon>Bacteria</taxon>
        <taxon>Pseudomonadati</taxon>
        <taxon>Pseudomonadota</taxon>
        <taxon>Alphaproteobacteria</taxon>
        <taxon>Sphingomonadales</taxon>
        <taxon>Sphingomonadaceae</taxon>
        <taxon>Sphingopyxis</taxon>
    </lineage>
</organism>
<evidence type="ECO:0000256" key="2">
    <source>
        <dbReference type="ARBA" id="ARBA00022737"/>
    </source>
</evidence>
<sequence length="147" mass="14725">MSAVIRLLARAISNPFLGNIGLAKLISVFVRLCFSCQISPGVRFGRNLVLGYGGLGIVIHGGARIGDDVTIGPNVLIGGNLGKGGVPTIGNGVRIGPGSVLVGPIIIGDGAIIAPNSVVNADVDAGAIVGGSPARLIGTARERLRNV</sequence>
<dbReference type="Gene3D" id="2.160.10.10">
    <property type="entry name" value="Hexapeptide repeat proteins"/>
    <property type="match status" value="1"/>
</dbReference>
<dbReference type="PANTHER" id="PTHR42811">
    <property type="entry name" value="SERINE ACETYLTRANSFERASE"/>
    <property type="match status" value="1"/>
</dbReference>
<dbReference type="OrthoDB" id="9800846at2"/>
<keyword evidence="2" id="KW-0677">Repeat</keyword>
<reference evidence="5" key="1">
    <citation type="submission" date="2017-02" db="EMBL/GenBank/DDBJ databases">
        <authorList>
            <person name="Varghese N."/>
            <person name="Submissions S."/>
        </authorList>
    </citation>
    <scope>NUCLEOTIDE SEQUENCE [LARGE SCALE GENOMIC DNA]</scope>
    <source>
        <strain evidence="5">R11H</strain>
    </source>
</reference>
<dbReference type="Pfam" id="PF00132">
    <property type="entry name" value="Hexapep"/>
    <property type="match status" value="1"/>
</dbReference>
<dbReference type="InterPro" id="IPR005881">
    <property type="entry name" value="Ser_O-AcTrfase"/>
</dbReference>
<dbReference type="SUPFAM" id="SSF51161">
    <property type="entry name" value="Trimeric LpxA-like enzymes"/>
    <property type="match status" value="1"/>
</dbReference>
<name>A0A1T5F627_9SPHN</name>
<keyword evidence="3" id="KW-0012">Acyltransferase</keyword>
<accession>A0A1T5F627</accession>
<dbReference type="RefSeq" id="WP_079639824.1">
    <property type="nucleotide sequence ID" value="NZ_FUYP01000029.1"/>
</dbReference>
<evidence type="ECO:0000313" key="4">
    <source>
        <dbReference type="EMBL" id="SKB91616.1"/>
    </source>
</evidence>
<dbReference type="GO" id="GO:0006535">
    <property type="term" value="P:cysteine biosynthetic process from serine"/>
    <property type="evidence" value="ECO:0007669"/>
    <property type="project" value="InterPro"/>
</dbReference>
<dbReference type="EMBL" id="FUYP01000029">
    <property type="protein sequence ID" value="SKB91616.1"/>
    <property type="molecule type" value="Genomic_DNA"/>
</dbReference>
<dbReference type="GO" id="GO:0009001">
    <property type="term" value="F:serine O-acetyltransferase activity"/>
    <property type="evidence" value="ECO:0007669"/>
    <property type="project" value="InterPro"/>
</dbReference>
<gene>
    <name evidence="4" type="ORF">SAMN06295937_102911</name>
</gene>
<protein>
    <submittedName>
        <fullName evidence="4">Serine O-acetyltransferase</fullName>
    </submittedName>
</protein>